<keyword evidence="5" id="KW-0663">Pyridoxal phosphate</keyword>
<evidence type="ECO:0000313" key="8">
    <source>
        <dbReference type="EMBL" id="MDQ0287697.1"/>
    </source>
</evidence>
<evidence type="ECO:0000256" key="5">
    <source>
        <dbReference type="ARBA" id="ARBA00022898"/>
    </source>
</evidence>
<feature type="domain" description="Aminotransferase class V" evidence="7">
    <location>
        <begin position="10"/>
        <end position="376"/>
    </location>
</feature>
<accession>A0ABU0B4Q5</accession>
<sequence>MNMEPERRVVYFDNAATSWPKPPEVLAAMEHCLREVGANPGRAGHKLALAANRLVDETRKELAALFNIRDSDRIVFGLNATEALNLAIKGLLKPGQHVVTSSMEHNSVTRPLHVLQGRGVEVTKVPCDHTGAIRVEDVAAAIRPDTVAIIMTHASNVTGTIMPVAEIGRLARKKGLRFIVDAAQTAGVLDIDVEAMHIDLLAFPGHKSLLGPPGTGGLYVAKGVDLTPLKEGGTGSHSDVPGQPEVLPERYESGTLNTVGLAGLGAGVKFIRWEGMERIRRHEQDLTRQFLEGLKKIEGIRVYGPRDATCQAPVVSFAVKNRPAGDIGTILDQKYNIACRAGLHCAPDAHRTLGTFEQKLVRFSFSYFNRPDEVDYALKCLLEIVEKDIPAPEGSSGCWC</sequence>
<dbReference type="Gene3D" id="3.40.640.10">
    <property type="entry name" value="Type I PLP-dependent aspartate aminotransferase-like (Major domain)"/>
    <property type="match status" value="1"/>
</dbReference>
<evidence type="ECO:0000313" key="9">
    <source>
        <dbReference type="Proteomes" id="UP001225644"/>
    </source>
</evidence>
<comment type="catalytic activity">
    <reaction evidence="6">
        <text>(sulfur carrier)-H + L-cysteine = (sulfur carrier)-SH + L-alanine</text>
        <dbReference type="Rhea" id="RHEA:43892"/>
        <dbReference type="Rhea" id="RHEA-COMP:14737"/>
        <dbReference type="Rhea" id="RHEA-COMP:14739"/>
        <dbReference type="ChEBI" id="CHEBI:29917"/>
        <dbReference type="ChEBI" id="CHEBI:35235"/>
        <dbReference type="ChEBI" id="CHEBI:57972"/>
        <dbReference type="ChEBI" id="CHEBI:64428"/>
        <dbReference type="EC" id="2.8.1.7"/>
    </reaction>
</comment>
<dbReference type="Pfam" id="PF00266">
    <property type="entry name" value="Aminotran_5"/>
    <property type="match status" value="1"/>
</dbReference>
<evidence type="ECO:0000256" key="2">
    <source>
        <dbReference type="ARBA" id="ARBA00010447"/>
    </source>
</evidence>
<gene>
    <name evidence="8" type="ORF">J2Z49_002828</name>
</gene>
<protein>
    <recommendedName>
        <fullName evidence="3">cysteine desulfurase</fullName>
        <ecNumber evidence="3">2.8.1.7</ecNumber>
    </recommendedName>
</protein>
<dbReference type="NCBIfam" id="TIGR01977">
    <property type="entry name" value="am_tr_V_EF2568"/>
    <property type="match status" value="1"/>
</dbReference>
<dbReference type="CDD" id="cd06453">
    <property type="entry name" value="SufS_like"/>
    <property type="match status" value="1"/>
</dbReference>
<dbReference type="InterPro" id="IPR016454">
    <property type="entry name" value="Cysteine_dSase"/>
</dbReference>
<dbReference type="InterPro" id="IPR015422">
    <property type="entry name" value="PyrdxlP-dep_Trfase_small"/>
</dbReference>
<dbReference type="InterPro" id="IPR010969">
    <property type="entry name" value="Cys_dSase-rel_unknwn_funct"/>
</dbReference>
<evidence type="ECO:0000256" key="1">
    <source>
        <dbReference type="ARBA" id="ARBA00001933"/>
    </source>
</evidence>
<comment type="caution">
    <text evidence="8">The sequence shown here is derived from an EMBL/GenBank/DDBJ whole genome shotgun (WGS) entry which is preliminary data.</text>
</comment>
<proteinExistence type="inferred from homology"/>
<reference evidence="8 9" key="1">
    <citation type="submission" date="2023-07" db="EMBL/GenBank/DDBJ databases">
        <title>Genomic Encyclopedia of Type Strains, Phase IV (KMG-IV): sequencing the most valuable type-strain genomes for metagenomic binning, comparative biology and taxonomic classification.</title>
        <authorList>
            <person name="Goeker M."/>
        </authorList>
    </citation>
    <scope>NUCLEOTIDE SEQUENCE [LARGE SCALE GENOMIC DNA]</scope>
    <source>
        <strain evidence="8 9">DSM 12396</strain>
    </source>
</reference>
<dbReference type="InterPro" id="IPR010970">
    <property type="entry name" value="Cys_dSase_SufS"/>
</dbReference>
<comment type="cofactor">
    <cofactor evidence="1">
        <name>pyridoxal 5'-phosphate</name>
        <dbReference type="ChEBI" id="CHEBI:597326"/>
    </cofactor>
</comment>
<dbReference type="PANTHER" id="PTHR43586">
    <property type="entry name" value="CYSTEINE DESULFURASE"/>
    <property type="match status" value="1"/>
</dbReference>
<dbReference type="SUPFAM" id="SSF53383">
    <property type="entry name" value="PLP-dependent transferases"/>
    <property type="match status" value="1"/>
</dbReference>
<keyword evidence="9" id="KW-1185">Reference proteome</keyword>
<dbReference type="Gene3D" id="3.90.1150.10">
    <property type="entry name" value="Aspartate Aminotransferase, domain 1"/>
    <property type="match status" value="1"/>
</dbReference>
<evidence type="ECO:0000256" key="6">
    <source>
        <dbReference type="ARBA" id="ARBA00050776"/>
    </source>
</evidence>
<keyword evidence="4" id="KW-0808">Transferase</keyword>
<dbReference type="InterPro" id="IPR015421">
    <property type="entry name" value="PyrdxlP-dep_Trfase_major"/>
</dbReference>
<dbReference type="EC" id="2.8.1.7" evidence="3"/>
<evidence type="ECO:0000259" key="7">
    <source>
        <dbReference type="Pfam" id="PF00266"/>
    </source>
</evidence>
<dbReference type="PIRSF" id="PIRSF005572">
    <property type="entry name" value="NifS"/>
    <property type="match status" value="1"/>
</dbReference>
<dbReference type="PANTHER" id="PTHR43586:SF4">
    <property type="entry name" value="ISOPENICILLIN N EPIMERASE"/>
    <property type="match status" value="1"/>
</dbReference>
<name>A0ABU0B4Q5_9FIRM</name>
<dbReference type="EMBL" id="JAUSUX010000036">
    <property type="protein sequence ID" value="MDQ0287697.1"/>
    <property type="molecule type" value="Genomic_DNA"/>
</dbReference>
<evidence type="ECO:0000256" key="3">
    <source>
        <dbReference type="ARBA" id="ARBA00012239"/>
    </source>
</evidence>
<comment type="similarity">
    <text evidence="2">Belongs to the class-V pyridoxal-phosphate-dependent aminotransferase family. Csd subfamily.</text>
</comment>
<dbReference type="InterPro" id="IPR000192">
    <property type="entry name" value="Aminotrans_V_dom"/>
</dbReference>
<dbReference type="InterPro" id="IPR015424">
    <property type="entry name" value="PyrdxlP-dep_Trfase"/>
</dbReference>
<evidence type="ECO:0000256" key="4">
    <source>
        <dbReference type="ARBA" id="ARBA00022679"/>
    </source>
</evidence>
<organism evidence="8 9">
    <name type="scientific">Desulfofundulus luciae</name>
    <dbReference type="NCBI Taxonomy" id="74702"/>
    <lineage>
        <taxon>Bacteria</taxon>
        <taxon>Bacillati</taxon>
        <taxon>Bacillota</taxon>
        <taxon>Clostridia</taxon>
        <taxon>Eubacteriales</taxon>
        <taxon>Peptococcaceae</taxon>
        <taxon>Desulfofundulus</taxon>
    </lineage>
</organism>
<dbReference type="Proteomes" id="UP001225644">
    <property type="component" value="Unassembled WGS sequence"/>
</dbReference>